<feature type="coiled-coil region" evidence="1">
    <location>
        <begin position="329"/>
        <end position="391"/>
    </location>
</feature>
<dbReference type="PROSITE" id="PS51737">
    <property type="entry name" value="RECOMBINASE_DNA_BIND"/>
    <property type="match status" value="1"/>
</dbReference>
<dbReference type="GO" id="GO:0000150">
    <property type="term" value="F:DNA strand exchange activity"/>
    <property type="evidence" value="ECO:0007669"/>
    <property type="project" value="InterPro"/>
</dbReference>
<evidence type="ECO:0000313" key="4">
    <source>
        <dbReference type="EMBL" id="CAA9430877.1"/>
    </source>
</evidence>
<dbReference type="EMBL" id="CADCVA010000292">
    <property type="protein sequence ID" value="CAA9430877.1"/>
    <property type="molecule type" value="Genomic_DNA"/>
</dbReference>
<evidence type="ECO:0000256" key="2">
    <source>
        <dbReference type="SAM" id="MobiDB-lite"/>
    </source>
</evidence>
<evidence type="ECO:0000259" key="3">
    <source>
        <dbReference type="PROSITE" id="PS51737"/>
    </source>
</evidence>
<dbReference type="GO" id="GO:0003677">
    <property type="term" value="F:DNA binding"/>
    <property type="evidence" value="ECO:0007669"/>
    <property type="project" value="InterPro"/>
</dbReference>
<dbReference type="InterPro" id="IPR050639">
    <property type="entry name" value="SSR_resolvase"/>
</dbReference>
<keyword evidence="1" id="KW-0175">Coiled coil</keyword>
<organism evidence="4">
    <name type="scientific">uncultured Rubrobacteraceae bacterium</name>
    <dbReference type="NCBI Taxonomy" id="349277"/>
    <lineage>
        <taxon>Bacteria</taxon>
        <taxon>Bacillati</taxon>
        <taxon>Actinomycetota</taxon>
        <taxon>Rubrobacteria</taxon>
        <taxon>Rubrobacterales</taxon>
        <taxon>Rubrobacteraceae</taxon>
        <taxon>environmental samples</taxon>
    </lineage>
</organism>
<evidence type="ECO:0000256" key="1">
    <source>
        <dbReference type="SAM" id="Coils"/>
    </source>
</evidence>
<dbReference type="InterPro" id="IPR011109">
    <property type="entry name" value="DNA_bind_recombinase_dom"/>
</dbReference>
<proteinExistence type="predicted"/>
<dbReference type="Pfam" id="PF13408">
    <property type="entry name" value="Zn_ribbon_recom"/>
    <property type="match status" value="1"/>
</dbReference>
<sequence length="476" mass="54054">MPEQLSIMLAADGVALRALDDAGEGEDAEDMRVIKSLFSRRDQRDRSRKSRRGKRDKARRGEVLGAALQPRYGFEYVRNERGKAVAYAVDPEKMKHVRRIFTMLAEGASIHEVSREFEQGGMPAPSGGASWSRTTIRNMVVEDVYRPHAYEELTGMVPADVLAGLDPEKVYGISWFGKRKTSYTPGKKSRKVEVAPREDWIAVPVCLDGSGLEYGTVDRARAAVKDNRPTSKAGDQVWELSGVLFCGECGRRMIAYRRATQNVDYPSGYYHYYRCRPSSTLAQCQNRRSHRAEQLEHQAAMTFGQYASRETLLELYDKAVEERESRTGLRDSLERHAALSEKLSELELERRGYLRQNARGVLPDSDLDAMLAELDEQREAVAAEFRASEDRAAEAERLRTARDTLMASYDPVHAEWYEDPDAVTPDIYLSISAKPEEVRRAYRRYGTRFELSADGTLTLRLKLDLSTEPLHSERTY</sequence>
<reference evidence="4" key="1">
    <citation type="submission" date="2020-02" db="EMBL/GenBank/DDBJ databases">
        <authorList>
            <person name="Meier V. D."/>
        </authorList>
    </citation>
    <scope>NUCLEOTIDE SEQUENCE</scope>
    <source>
        <strain evidence="4">AVDCRST_MAG82</strain>
    </source>
</reference>
<dbReference type="InterPro" id="IPR038109">
    <property type="entry name" value="DNA_bind_recomb_sf"/>
</dbReference>
<dbReference type="AlphaFoldDB" id="A0A6J4Q241"/>
<name>A0A6J4Q241_9ACTN</name>
<feature type="compositionally biased region" description="Basic residues" evidence="2">
    <location>
        <begin position="46"/>
        <end position="58"/>
    </location>
</feature>
<feature type="region of interest" description="Disordered" evidence="2">
    <location>
        <begin position="39"/>
        <end position="60"/>
    </location>
</feature>
<dbReference type="InterPro" id="IPR025827">
    <property type="entry name" value="Zn_ribbon_recom_dom"/>
</dbReference>
<dbReference type="PANTHER" id="PTHR30461">
    <property type="entry name" value="DNA-INVERTASE FROM LAMBDOID PROPHAGE"/>
    <property type="match status" value="1"/>
</dbReference>
<dbReference type="PANTHER" id="PTHR30461:SF23">
    <property type="entry name" value="DNA RECOMBINASE-RELATED"/>
    <property type="match status" value="1"/>
</dbReference>
<dbReference type="Pfam" id="PF07508">
    <property type="entry name" value="Recombinase"/>
    <property type="match status" value="1"/>
</dbReference>
<protein>
    <recommendedName>
        <fullName evidence="3">Recombinase domain-containing protein</fullName>
    </recommendedName>
</protein>
<accession>A0A6J4Q241</accession>
<feature type="domain" description="Recombinase" evidence="3">
    <location>
        <begin position="71"/>
        <end position="230"/>
    </location>
</feature>
<gene>
    <name evidence="4" type="ORF">AVDCRST_MAG82-2100</name>
</gene>
<dbReference type="Gene3D" id="3.90.1750.20">
    <property type="entry name" value="Putative Large Serine Recombinase, Chain B, Domain 2"/>
    <property type="match status" value="1"/>
</dbReference>